<reference evidence="2 3" key="1">
    <citation type="journal article" date="2014" name="PLoS Genet.">
        <title>Phylogenetically driven sequencing of extremely halophilic archaea reveals strategies for static and dynamic osmo-response.</title>
        <authorList>
            <person name="Becker E.A."/>
            <person name="Seitzer P.M."/>
            <person name="Tritt A."/>
            <person name="Larsen D."/>
            <person name="Krusor M."/>
            <person name="Yao A.I."/>
            <person name="Wu D."/>
            <person name="Madern D."/>
            <person name="Eisen J.A."/>
            <person name="Darling A.E."/>
            <person name="Facciotti M.T."/>
        </authorList>
    </citation>
    <scope>NUCLEOTIDE SEQUENCE [LARGE SCALE GENOMIC DNA]</scope>
    <source>
        <strain evidence="2 3">JCM 10990</strain>
    </source>
</reference>
<protein>
    <recommendedName>
        <fullName evidence="4">Acc operon protein</fullName>
    </recommendedName>
</protein>
<keyword evidence="3" id="KW-1185">Reference proteome</keyword>
<name>M0ADV6_9EURY</name>
<dbReference type="STRING" id="1227492.C482_14279"/>
<feature type="region of interest" description="Disordered" evidence="1">
    <location>
        <begin position="1"/>
        <end position="49"/>
    </location>
</feature>
<dbReference type="Pfam" id="PF26062">
    <property type="entry name" value="DUF8022"/>
    <property type="match status" value="1"/>
</dbReference>
<dbReference type="Proteomes" id="UP000011693">
    <property type="component" value="Unassembled WGS sequence"/>
</dbReference>
<proteinExistence type="predicted"/>
<dbReference type="InterPro" id="IPR058335">
    <property type="entry name" value="PccX"/>
</dbReference>
<feature type="compositionally biased region" description="Acidic residues" evidence="1">
    <location>
        <begin position="40"/>
        <end position="49"/>
    </location>
</feature>
<feature type="region of interest" description="Disordered" evidence="1">
    <location>
        <begin position="98"/>
        <end position="121"/>
    </location>
</feature>
<evidence type="ECO:0000313" key="3">
    <source>
        <dbReference type="Proteomes" id="UP000011693"/>
    </source>
</evidence>
<evidence type="ECO:0000256" key="1">
    <source>
        <dbReference type="SAM" id="MobiDB-lite"/>
    </source>
</evidence>
<evidence type="ECO:0000313" key="2">
    <source>
        <dbReference type="EMBL" id="ELY96945.1"/>
    </source>
</evidence>
<organism evidence="2 3">
    <name type="scientific">Natrialba chahannaoensis JCM 10990</name>
    <dbReference type="NCBI Taxonomy" id="1227492"/>
    <lineage>
        <taxon>Archaea</taxon>
        <taxon>Methanobacteriati</taxon>
        <taxon>Methanobacteriota</taxon>
        <taxon>Stenosarchaea group</taxon>
        <taxon>Halobacteria</taxon>
        <taxon>Halobacteriales</taxon>
        <taxon>Natrialbaceae</taxon>
        <taxon>Natrialba</taxon>
    </lineage>
</organism>
<dbReference type="PATRIC" id="fig|1227492.4.peg.2831"/>
<evidence type="ECO:0008006" key="4">
    <source>
        <dbReference type="Google" id="ProtNLM"/>
    </source>
</evidence>
<accession>M0ADV6</accession>
<dbReference type="EMBL" id="AOIN01000078">
    <property type="protein sequence ID" value="ELY96945.1"/>
    <property type="molecule type" value="Genomic_DNA"/>
</dbReference>
<comment type="caution">
    <text evidence="2">The sequence shown here is derived from an EMBL/GenBank/DDBJ whole genome shotgun (WGS) entry which is preliminary data.</text>
</comment>
<sequence>MTAQHSDTETGDAVTQAPPEDGSSEIPSPSASDVPLPADVELELPADADDEEAAAIVAAIGAHLHDQARATAAAAAQTEETWEGKRWSFAGRVRAQQGEDVRVPKTAPTNAWTAAGRTDRF</sequence>
<dbReference type="AlphaFoldDB" id="M0ADV6"/>
<gene>
    <name evidence="2" type="ORF">C482_14279</name>
</gene>
<dbReference type="RefSeq" id="WP_006168328.1">
    <property type="nucleotide sequence ID" value="NZ_AOIN01000078.1"/>
</dbReference>